<evidence type="ECO:0000256" key="3">
    <source>
        <dbReference type="ARBA" id="ARBA00023004"/>
    </source>
</evidence>
<dbReference type="InterPro" id="IPR011042">
    <property type="entry name" value="6-blade_b-propeller_TolB-like"/>
</dbReference>
<comment type="caution">
    <text evidence="7">The sequence shown here is derived from an EMBL/GenBank/DDBJ whole genome shotgun (WGS) entry which is preliminary data.</text>
</comment>
<sequence length="633" mass="71323">MYYNNFIYVSCFYSVILLFCFLLAAFIFKKGSVRMPISYKRILPVGILILLLPQFTYAQFYSNKGIQKNANEKNAEWQVREGFTLVEDAGNFTTPVSIALLKNPGPSPDDVIYIVSELRGHIRAKLRNGNVIQIGEDEDISKPRKELPDFQGEMGQTGACLTPDDKTLYTTAVYQQGWGRSNKITRWKSIGAKPWTKIEKLEVFDAPFRGDTAGLAHQIGHCFVDSNYHIWVGTGDGQSWTSSHKKDSTNGKLLRFKSDFTQVESNPFYTGKKTDAQGYIYSLGLRNPFAIAKSEGGEVYIADNGPEIDRLVKASRGMDFPWDNTNPSMTYNNMMTFPKSIGPADMIYVPKNHKLTALRGHLVIAASHITSLLAVPIDDRKGVIGEPWWVVLPTKYEEERRQDFTGLALGEDGIYISHIRMRKDGGLLPAPVLKLIPGKISAEKMKYTGEQLVEVKGCRSCHTLGGVGSNVAPNLDQIRSRLDETFKSADFLKQIKEMESYSEEPEHEKWNGVRAKLADPNLSTKEKLSIYIPSKLQNPRFLNPISGMPNMGLSQEEIESLKEFLMDISEDSVRYQGLEKWEYNIVKQFEQNPRISLVLSLLIGILFGIYGKGIGSAFRKGFLWIQSRIRKGS</sequence>
<dbReference type="Gene3D" id="1.10.760.10">
    <property type="entry name" value="Cytochrome c-like domain"/>
    <property type="match status" value="1"/>
</dbReference>
<feature type="transmembrane region" description="Helical" evidence="5">
    <location>
        <begin position="41"/>
        <end position="61"/>
    </location>
</feature>
<dbReference type="InterPro" id="IPR009056">
    <property type="entry name" value="Cyt_c-like_dom"/>
</dbReference>
<keyword evidence="5" id="KW-0812">Transmembrane</keyword>
<protein>
    <recommendedName>
        <fullName evidence="6">Cytochrome c domain-containing protein</fullName>
    </recommendedName>
</protein>
<evidence type="ECO:0000256" key="1">
    <source>
        <dbReference type="ARBA" id="ARBA00022617"/>
    </source>
</evidence>
<feature type="transmembrane region" description="Helical" evidence="5">
    <location>
        <begin position="597"/>
        <end position="618"/>
    </location>
</feature>
<keyword evidence="8" id="KW-1185">Reference proteome</keyword>
<evidence type="ECO:0000256" key="5">
    <source>
        <dbReference type="SAM" id="Phobius"/>
    </source>
</evidence>
<dbReference type="GO" id="GO:0020037">
    <property type="term" value="F:heme binding"/>
    <property type="evidence" value="ECO:0007669"/>
    <property type="project" value="InterPro"/>
</dbReference>
<dbReference type="OrthoDB" id="9770043at2"/>
<proteinExistence type="predicted"/>
<dbReference type="SUPFAM" id="SSF46626">
    <property type="entry name" value="Cytochrome c"/>
    <property type="match status" value="1"/>
</dbReference>
<dbReference type="PROSITE" id="PS51007">
    <property type="entry name" value="CYTC"/>
    <property type="match status" value="1"/>
</dbReference>
<evidence type="ECO:0000259" key="6">
    <source>
        <dbReference type="PROSITE" id="PS51007"/>
    </source>
</evidence>
<evidence type="ECO:0000313" key="8">
    <source>
        <dbReference type="Proteomes" id="UP000297453"/>
    </source>
</evidence>
<organism evidence="7 8">
    <name type="scientific">Leptospira semungkisensis</name>
    <dbReference type="NCBI Taxonomy" id="2484985"/>
    <lineage>
        <taxon>Bacteria</taxon>
        <taxon>Pseudomonadati</taxon>
        <taxon>Spirochaetota</taxon>
        <taxon>Spirochaetia</taxon>
        <taxon>Leptospirales</taxon>
        <taxon>Leptospiraceae</taxon>
        <taxon>Leptospira</taxon>
    </lineage>
</organism>
<dbReference type="EMBL" id="RQEP01000018">
    <property type="protein sequence ID" value="TGK00932.1"/>
    <property type="molecule type" value="Genomic_DNA"/>
</dbReference>
<feature type="domain" description="Cytochrome c" evidence="6">
    <location>
        <begin position="444"/>
        <end position="569"/>
    </location>
</feature>
<dbReference type="Gene3D" id="2.120.10.30">
    <property type="entry name" value="TolB, C-terminal domain"/>
    <property type="match status" value="1"/>
</dbReference>
<feature type="transmembrane region" description="Helical" evidence="5">
    <location>
        <begin position="6"/>
        <end position="29"/>
    </location>
</feature>
<dbReference type="PANTHER" id="PTHR19328">
    <property type="entry name" value="HEDGEHOG-INTERACTING PROTEIN"/>
    <property type="match status" value="1"/>
</dbReference>
<evidence type="ECO:0000313" key="7">
    <source>
        <dbReference type="EMBL" id="TGK00932.1"/>
    </source>
</evidence>
<dbReference type="InterPro" id="IPR036909">
    <property type="entry name" value="Cyt_c-like_dom_sf"/>
</dbReference>
<name>A0A4R9FQ77_9LEPT</name>
<keyword evidence="5" id="KW-1133">Transmembrane helix</keyword>
<dbReference type="SUPFAM" id="SSF50952">
    <property type="entry name" value="Soluble quinoprotein glucose dehydrogenase"/>
    <property type="match status" value="1"/>
</dbReference>
<dbReference type="GO" id="GO:0009055">
    <property type="term" value="F:electron transfer activity"/>
    <property type="evidence" value="ECO:0007669"/>
    <property type="project" value="InterPro"/>
</dbReference>
<evidence type="ECO:0000256" key="2">
    <source>
        <dbReference type="ARBA" id="ARBA00022723"/>
    </source>
</evidence>
<keyword evidence="3 4" id="KW-0408">Iron</keyword>
<accession>A0A4R9FQ77</accession>
<dbReference type="PANTHER" id="PTHR19328:SF75">
    <property type="entry name" value="ALDOSE SUGAR DEHYDROGENASE YLII"/>
    <property type="match status" value="1"/>
</dbReference>
<dbReference type="Pfam" id="PF07995">
    <property type="entry name" value="GSDH"/>
    <property type="match status" value="1"/>
</dbReference>
<keyword evidence="2 4" id="KW-0479">Metal-binding</keyword>
<dbReference type="InterPro" id="IPR011041">
    <property type="entry name" value="Quinoprot_gluc/sorb_DH_b-prop"/>
</dbReference>
<reference evidence="7" key="1">
    <citation type="journal article" date="2019" name="PLoS Negl. Trop. Dis.">
        <title>Revisiting the worldwide diversity of Leptospira species in the environment.</title>
        <authorList>
            <person name="Vincent A.T."/>
            <person name="Schiettekatte O."/>
            <person name="Bourhy P."/>
            <person name="Veyrier F.J."/>
            <person name="Picardeau M."/>
        </authorList>
    </citation>
    <scope>NUCLEOTIDE SEQUENCE [LARGE SCALE GENOMIC DNA]</scope>
    <source>
        <strain evidence="7">SSS9</strain>
    </source>
</reference>
<dbReference type="InterPro" id="IPR012938">
    <property type="entry name" value="Glc/Sorbosone_DH"/>
</dbReference>
<keyword evidence="5" id="KW-0472">Membrane</keyword>
<dbReference type="GO" id="GO:0046872">
    <property type="term" value="F:metal ion binding"/>
    <property type="evidence" value="ECO:0007669"/>
    <property type="project" value="UniProtKB-KW"/>
</dbReference>
<evidence type="ECO:0000256" key="4">
    <source>
        <dbReference type="PROSITE-ProRule" id="PRU00433"/>
    </source>
</evidence>
<dbReference type="Proteomes" id="UP000297453">
    <property type="component" value="Unassembled WGS sequence"/>
</dbReference>
<gene>
    <name evidence="7" type="ORF">EHO59_13515</name>
</gene>
<dbReference type="AlphaFoldDB" id="A0A4R9FQ77"/>
<keyword evidence="1 4" id="KW-0349">Heme</keyword>